<organism evidence="4 5">
    <name type="scientific">Dendrobium nobile</name>
    <name type="common">Orchid</name>
    <dbReference type="NCBI Taxonomy" id="94219"/>
    <lineage>
        <taxon>Eukaryota</taxon>
        <taxon>Viridiplantae</taxon>
        <taxon>Streptophyta</taxon>
        <taxon>Embryophyta</taxon>
        <taxon>Tracheophyta</taxon>
        <taxon>Spermatophyta</taxon>
        <taxon>Magnoliopsida</taxon>
        <taxon>Liliopsida</taxon>
        <taxon>Asparagales</taxon>
        <taxon>Orchidaceae</taxon>
        <taxon>Epidendroideae</taxon>
        <taxon>Malaxideae</taxon>
        <taxon>Dendrobiinae</taxon>
        <taxon>Dendrobium</taxon>
    </lineage>
</organism>
<feature type="domain" description="ParB-like N-terminal" evidence="3">
    <location>
        <begin position="40"/>
        <end position="118"/>
    </location>
</feature>
<dbReference type="OrthoDB" id="409543at2759"/>
<dbReference type="InterPro" id="IPR036086">
    <property type="entry name" value="ParB/Sulfiredoxin_sf"/>
</dbReference>
<evidence type="ECO:0000256" key="2">
    <source>
        <dbReference type="SAM" id="Phobius"/>
    </source>
</evidence>
<sequence>MSNLQLNLTQTFGGFSSRKIRASSNGIPFSKPKSGGLAILDIPLEKIRRPLMRTRENDQEKVKDLMESIREIGLQEPVSFSGCHRFEAHQRLGLPTIRCKIRRGTKETLSDDFPLLPEMHRQPSVRRRSSYAPQLCVAGAIVLLLLSLSILHMRLSSSPLVLSFPFHSSASNRSDNSNFNALFDDVGNDAVDGGVEDRIDELDVLDDDKKLVITAADDDDSDSDDSELRSRSGSGLFWDHAFGVARISFGRTNSRSEPEEDSRREDQARSKLAFGSDDEPVDEDVRAKLASIRRIEDALLLKVDGHGGNSLMRNGWARWLEGKGDFIRRDRMLRSNLEMLNPKNHPLLQDPDVAGLTGLTRGDRLMQKAILKEMDKADSIGSEMKRMEGRRTLHLKVEREKNEEGNVWRWGNFPGIDSKLGFSEFIDQFFVIGQCSLRVFMVWNSPSWSFGVRHQRGLESLLHHHRNACVLLFSETIELDFFKDFVKNGFRIAVVMPNLDELLKDTPAHVFASAWFEWRKTKYYPLHYSELVRLAALYKYGGIYLDSDLIVLKPLYSLRNSVCVEDQRGGDSTYSGAVMAFERHSPFVKECLTEFFSTYDDTLLMWNGANLLTRVIKRLQRKGDKYWEELRINLISTHSIFPISSMDITRYFAVASEESERVYHEQLFRRILDESYTFHFWNGITSALVPELGSLTDKLLNEYCIRCLDIL</sequence>
<keyword evidence="2" id="KW-0812">Transmembrane</keyword>
<feature type="compositionally biased region" description="Basic and acidic residues" evidence="1">
    <location>
        <begin position="254"/>
        <end position="269"/>
    </location>
</feature>
<dbReference type="Pfam" id="PF04572">
    <property type="entry name" value="Gb3_synth"/>
    <property type="match status" value="1"/>
</dbReference>
<dbReference type="InterPro" id="IPR044789">
    <property type="entry name" value="Put_A1-4-GlycosylTfrase_plant"/>
</dbReference>
<dbReference type="InterPro" id="IPR003115">
    <property type="entry name" value="ParB_N"/>
</dbReference>
<dbReference type="SUPFAM" id="SSF53448">
    <property type="entry name" value="Nucleotide-diphospho-sugar transferases"/>
    <property type="match status" value="1"/>
</dbReference>
<dbReference type="Gene3D" id="3.90.1530.10">
    <property type="entry name" value="Conserved hypothetical protein from pyrococcus furiosus pfu- 392566-001, ParB domain"/>
    <property type="match status" value="1"/>
</dbReference>
<accession>A0A8T3BBN3</accession>
<name>A0A8T3BBN3_DENNO</name>
<proteinExistence type="predicted"/>
<evidence type="ECO:0000256" key="1">
    <source>
        <dbReference type="SAM" id="MobiDB-lite"/>
    </source>
</evidence>
<dbReference type="PANTHER" id="PTHR47213">
    <property type="entry name" value="OS07G0567300 PROTEIN"/>
    <property type="match status" value="1"/>
</dbReference>
<gene>
    <name evidence="4" type="ORF">KFK09_015850</name>
</gene>
<dbReference type="CDD" id="cd16395">
    <property type="entry name" value="Srx"/>
    <property type="match status" value="1"/>
</dbReference>
<evidence type="ECO:0000313" key="5">
    <source>
        <dbReference type="Proteomes" id="UP000829196"/>
    </source>
</evidence>
<reference evidence="4" key="1">
    <citation type="journal article" date="2022" name="Front. Genet.">
        <title>Chromosome-Scale Assembly of the Dendrobium nobile Genome Provides Insights Into the Molecular Mechanism of the Biosynthesis of the Medicinal Active Ingredient of Dendrobium.</title>
        <authorList>
            <person name="Xu Q."/>
            <person name="Niu S.-C."/>
            <person name="Li K.-L."/>
            <person name="Zheng P.-J."/>
            <person name="Zhang X.-J."/>
            <person name="Jia Y."/>
            <person name="Liu Y."/>
            <person name="Niu Y.-X."/>
            <person name="Yu L.-H."/>
            <person name="Chen D.-F."/>
            <person name="Zhang G.-Q."/>
        </authorList>
    </citation>
    <scope>NUCLEOTIDE SEQUENCE</scope>
    <source>
        <tissue evidence="4">Leaf</tissue>
    </source>
</reference>
<keyword evidence="2" id="KW-0472">Membrane</keyword>
<dbReference type="SMR" id="A0A8T3BBN3"/>
<dbReference type="SUPFAM" id="SSF110849">
    <property type="entry name" value="ParB/Sulfiredoxin"/>
    <property type="match status" value="1"/>
</dbReference>
<evidence type="ECO:0000313" key="4">
    <source>
        <dbReference type="EMBL" id="KAI0504896.1"/>
    </source>
</evidence>
<dbReference type="InterPro" id="IPR007652">
    <property type="entry name" value="A1-4-GlycosylTfrase_dom"/>
</dbReference>
<keyword evidence="5" id="KW-1185">Reference proteome</keyword>
<dbReference type="Pfam" id="PF02195">
    <property type="entry name" value="ParB_N"/>
    <property type="match status" value="1"/>
</dbReference>
<dbReference type="SMART" id="SM00470">
    <property type="entry name" value="ParB"/>
    <property type="match status" value="1"/>
</dbReference>
<dbReference type="AlphaFoldDB" id="A0A8T3BBN3"/>
<dbReference type="Pfam" id="PF04488">
    <property type="entry name" value="Gly_transf_sug"/>
    <property type="match status" value="1"/>
</dbReference>
<comment type="caution">
    <text evidence="4">The sequence shown here is derived from an EMBL/GenBank/DDBJ whole genome shotgun (WGS) entry which is preliminary data.</text>
</comment>
<dbReference type="EMBL" id="JAGYWB010000011">
    <property type="protein sequence ID" value="KAI0504896.1"/>
    <property type="molecule type" value="Genomic_DNA"/>
</dbReference>
<dbReference type="InterPro" id="IPR007577">
    <property type="entry name" value="GlycoTrfase_DXD_sugar-bd_CS"/>
</dbReference>
<feature type="region of interest" description="Disordered" evidence="1">
    <location>
        <begin position="249"/>
        <end position="279"/>
    </location>
</feature>
<dbReference type="PANTHER" id="PTHR47213:SF1">
    <property type="entry name" value="OS07G0567300 PROTEIN"/>
    <property type="match status" value="1"/>
</dbReference>
<dbReference type="Proteomes" id="UP000829196">
    <property type="component" value="Unassembled WGS sequence"/>
</dbReference>
<keyword evidence="2" id="KW-1133">Transmembrane helix</keyword>
<evidence type="ECO:0000259" key="3">
    <source>
        <dbReference type="SMART" id="SM00470"/>
    </source>
</evidence>
<feature type="transmembrane region" description="Helical" evidence="2">
    <location>
        <begin position="131"/>
        <end position="153"/>
    </location>
</feature>
<protein>
    <recommendedName>
        <fullName evidence="3">ParB-like N-terminal domain-containing protein</fullName>
    </recommendedName>
</protein>
<dbReference type="Gene3D" id="3.90.550.20">
    <property type="match status" value="1"/>
</dbReference>
<dbReference type="InterPro" id="IPR029044">
    <property type="entry name" value="Nucleotide-diphossugar_trans"/>
</dbReference>